<dbReference type="PROSITE" id="PS51123">
    <property type="entry name" value="OMPA_2"/>
    <property type="match status" value="1"/>
</dbReference>
<feature type="domain" description="OmpA-like" evidence="6">
    <location>
        <begin position="97"/>
        <end position="214"/>
    </location>
</feature>
<dbReference type="EMBL" id="FRDL01000001">
    <property type="protein sequence ID" value="SHN49472.1"/>
    <property type="molecule type" value="Genomic_DNA"/>
</dbReference>
<proteinExistence type="predicted"/>
<dbReference type="OrthoDB" id="9782229at2"/>
<evidence type="ECO:0000313" key="7">
    <source>
        <dbReference type="EMBL" id="SHN49472.1"/>
    </source>
</evidence>
<dbReference type="GO" id="GO:0009279">
    <property type="term" value="C:cell outer membrane"/>
    <property type="evidence" value="ECO:0007669"/>
    <property type="project" value="UniProtKB-SubCell"/>
</dbReference>
<evidence type="ECO:0000313" key="8">
    <source>
        <dbReference type="Proteomes" id="UP000184066"/>
    </source>
</evidence>
<feature type="signal peptide" evidence="5">
    <location>
        <begin position="1"/>
        <end position="19"/>
    </location>
</feature>
<dbReference type="InterPro" id="IPR039567">
    <property type="entry name" value="Gly-zipper"/>
</dbReference>
<evidence type="ECO:0000256" key="1">
    <source>
        <dbReference type="ARBA" id="ARBA00004442"/>
    </source>
</evidence>
<name>A0A1M7RTV5_9RHOB</name>
<sequence>MIRNSVIAITTVAFLGACAGPNGQGGISQRQGVGALAGAATGAALGTLVGGDDRRNALVGAGIGLLAGAAIGTYLDEQERQLQADLAGTGAEVKQVNGKLMVRLPERVSFDVDSAEVKPGMRKRLRRAARSLAENPSSYIDIVGHTDSTGPADYNQRLSERRARAVANILLRNGVQPQRVRAYGRGESEPIASNATPDGRARNRRVEIIITPAT</sequence>
<dbReference type="Proteomes" id="UP000184066">
    <property type="component" value="Unassembled WGS sequence"/>
</dbReference>
<dbReference type="InterPro" id="IPR006690">
    <property type="entry name" value="OMPA-like_CS"/>
</dbReference>
<dbReference type="SUPFAM" id="SSF103088">
    <property type="entry name" value="OmpA-like"/>
    <property type="match status" value="1"/>
</dbReference>
<keyword evidence="8" id="KW-1185">Reference proteome</keyword>
<keyword evidence="2 4" id="KW-0472">Membrane</keyword>
<evidence type="ECO:0000256" key="3">
    <source>
        <dbReference type="ARBA" id="ARBA00023237"/>
    </source>
</evidence>
<dbReference type="PRINTS" id="PR01021">
    <property type="entry name" value="OMPADOMAIN"/>
</dbReference>
<dbReference type="PANTHER" id="PTHR30329">
    <property type="entry name" value="STATOR ELEMENT OF FLAGELLAR MOTOR COMPLEX"/>
    <property type="match status" value="1"/>
</dbReference>
<dbReference type="Gene3D" id="3.30.1330.60">
    <property type="entry name" value="OmpA-like domain"/>
    <property type="match status" value="1"/>
</dbReference>
<dbReference type="STRING" id="1189325.SAMN04488119_102409"/>
<keyword evidence="5" id="KW-0732">Signal</keyword>
<dbReference type="PROSITE" id="PS01068">
    <property type="entry name" value="OMPA_1"/>
    <property type="match status" value="1"/>
</dbReference>
<dbReference type="PROSITE" id="PS51257">
    <property type="entry name" value="PROKAR_LIPOPROTEIN"/>
    <property type="match status" value="1"/>
</dbReference>
<dbReference type="PANTHER" id="PTHR30329:SF21">
    <property type="entry name" value="LIPOPROTEIN YIAD-RELATED"/>
    <property type="match status" value="1"/>
</dbReference>
<dbReference type="InterPro" id="IPR006665">
    <property type="entry name" value="OmpA-like"/>
</dbReference>
<dbReference type="RefSeq" id="WP_072745716.1">
    <property type="nucleotide sequence ID" value="NZ_FOHL01000002.1"/>
</dbReference>
<reference evidence="7 8" key="1">
    <citation type="submission" date="2016-12" db="EMBL/GenBank/DDBJ databases">
        <authorList>
            <person name="Song W.-J."/>
            <person name="Kurnit D.M."/>
        </authorList>
    </citation>
    <scope>NUCLEOTIDE SEQUENCE [LARGE SCALE GENOMIC DNA]</scope>
    <source>
        <strain evidence="7 8">CGMCC 1.10808</strain>
    </source>
</reference>
<evidence type="ECO:0000259" key="6">
    <source>
        <dbReference type="PROSITE" id="PS51123"/>
    </source>
</evidence>
<dbReference type="InterPro" id="IPR036737">
    <property type="entry name" value="OmpA-like_sf"/>
</dbReference>
<evidence type="ECO:0000256" key="5">
    <source>
        <dbReference type="SAM" id="SignalP"/>
    </source>
</evidence>
<evidence type="ECO:0000256" key="4">
    <source>
        <dbReference type="PROSITE-ProRule" id="PRU00473"/>
    </source>
</evidence>
<accession>A0A1M7RTV5</accession>
<gene>
    <name evidence="7" type="ORF">SAMN05216200_101109</name>
</gene>
<dbReference type="PRINTS" id="PR01023">
    <property type="entry name" value="NAFLGMOTY"/>
</dbReference>
<dbReference type="AlphaFoldDB" id="A0A1M7RTV5"/>
<evidence type="ECO:0000256" key="2">
    <source>
        <dbReference type="ARBA" id="ARBA00023136"/>
    </source>
</evidence>
<organism evidence="7 8">
    <name type="scientific">Oceanicella actignis</name>
    <dbReference type="NCBI Taxonomy" id="1189325"/>
    <lineage>
        <taxon>Bacteria</taxon>
        <taxon>Pseudomonadati</taxon>
        <taxon>Pseudomonadota</taxon>
        <taxon>Alphaproteobacteria</taxon>
        <taxon>Rhodobacterales</taxon>
        <taxon>Paracoccaceae</taxon>
        <taxon>Oceanicella</taxon>
    </lineage>
</organism>
<keyword evidence="3" id="KW-0998">Cell outer membrane</keyword>
<dbReference type="Pfam" id="PF13488">
    <property type="entry name" value="Gly-zipper_Omp"/>
    <property type="match status" value="1"/>
</dbReference>
<protein>
    <submittedName>
        <fullName evidence="7">Outer membrane protein OmpA</fullName>
    </submittedName>
</protein>
<feature type="chain" id="PRO_5009929006" evidence="5">
    <location>
        <begin position="20"/>
        <end position="214"/>
    </location>
</feature>
<dbReference type="InterPro" id="IPR050330">
    <property type="entry name" value="Bact_OuterMem_StrucFunc"/>
</dbReference>
<dbReference type="CDD" id="cd07185">
    <property type="entry name" value="OmpA_C-like"/>
    <property type="match status" value="1"/>
</dbReference>
<dbReference type="Pfam" id="PF00691">
    <property type="entry name" value="OmpA"/>
    <property type="match status" value="1"/>
</dbReference>
<dbReference type="InterPro" id="IPR006664">
    <property type="entry name" value="OMP_bac"/>
</dbReference>
<comment type="subcellular location">
    <subcellularLocation>
        <location evidence="1">Cell outer membrane</location>
    </subcellularLocation>
</comment>